<evidence type="ECO:0000313" key="3">
    <source>
        <dbReference type="Proteomes" id="UP001285352"/>
    </source>
</evidence>
<dbReference type="GO" id="GO:0016757">
    <property type="term" value="F:glycosyltransferase activity"/>
    <property type="evidence" value="ECO:0007669"/>
    <property type="project" value="UniProtKB-KW"/>
</dbReference>
<name>A0ABU4VDL5_9PSEU</name>
<dbReference type="InterPro" id="IPR000836">
    <property type="entry name" value="PRTase_dom"/>
</dbReference>
<feature type="transmembrane region" description="Helical" evidence="1">
    <location>
        <begin position="6"/>
        <end position="27"/>
    </location>
</feature>
<keyword evidence="1" id="KW-0812">Transmembrane</keyword>
<proteinExistence type="predicted"/>
<dbReference type="Gene3D" id="3.40.50.2020">
    <property type="match status" value="1"/>
</dbReference>
<gene>
    <name evidence="2" type="ORF">SK854_47795</name>
</gene>
<sequence length="218" mass="24459">MSNVEVVAAVVGSCGTLGALAWAMLGNPSLPSWLKRRRLPASPSRKPEKREIIEIKWKEIEVAVSNFVADNANKYDLVVGVHPDGISLANLMASKLSARYAAIEKRYTQATRQPFFVFDKESHARSNRKSITHFSAPPDINVSPRILIVDGVTTFGNALNKAEHAVRKEVKDAQIDFYVFAIDQPRLSASQPEVMKRVTFHRVIDNFAVWLLFPWDSR</sequence>
<protein>
    <submittedName>
        <fullName evidence="2">Phosphoribosyltransferase</fullName>
    </submittedName>
</protein>
<dbReference type="CDD" id="cd06223">
    <property type="entry name" value="PRTases_typeI"/>
    <property type="match status" value="1"/>
</dbReference>
<dbReference type="RefSeq" id="WP_319981854.1">
    <property type="nucleotide sequence ID" value="NZ_JAXAVU010000019.1"/>
</dbReference>
<keyword evidence="1" id="KW-0472">Membrane</keyword>
<keyword evidence="2" id="KW-0328">Glycosyltransferase</keyword>
<dbReference type="Proteomes" id="UP001285352">
    <property type="component" value="Unassembled WGS sequence"/>
</dbReference>
<comment type="caution">
    <text evidence="2">The sequence shown here is derived from an EMBL/GenBank/DDBJ whole genome shotgun (WGS) entry which is preliminary data.</text>
</comment>
<reference evidence="2 3" key="2">
    <citation type="submission" date="2023-11" db="EMBL/GenBank/DDBJ databases">
        <authorList>
            <person name="Lara A.C."/>
            <person name="Chronakova A."/>
        </authorList>
    </citation>
    <scope>NUCLEOTIDE SEQUENCE [LARGE SCALE GENOMIC DNA]</scope>
    <source>
        <strain evidence="2 3">BCCO 10_0061</strain>
    </source>
</reference>
<reference evidence="2 3" key="1">
    <citation type="submission" date="2023-11" db="EMBL/GenBank/DDBJ databases">
        <title>Lentzea sokolovensis, sp. nov., Lentzea kristufkii, sp. nov., and Lentzea miocenensis, sp. nov., rare actinobacteria from Sokolov Coal Basin, Miocene lacustrine sediment, Czech Republic.</title>
        <authorList>
            <person name="Lara A."/>
            <person name="Kotroba L."/>
            <person name="Nouioui I."/>
            <person name="Neumann-Schaal M."/>
            <person name="Mast Y."/>
            <person name="Chronakova A."/>
        </authorList>
    </citation>
    <scope>NUCLEOTIDE SEQUENCE [LARGE SCALE GENOMIC DNA]</scope>
    <source>
        <strain evidence="2 3">BCCO 10_0061</strain>
    </source>
</reference>
<dbReference type="InterPro" id="IPR029057">
    <property type="entry name" value="PRTase-like"/>
</dbReference>
<evidence type="ECO:0000256" key="1">
    <source>
        <dbReference type="SAM" id="Phobius"/>
    </source>
</evidence>
<accession>A0ABU4VDL5</accession>
<keyword evidence="1" id="KW-1133">Transmembrane helix</keyword>
<keyword evidence="3" id="KW-1185">Reference proteome</keyword>
<keyword evidence="2" id="KW-0808">Transferase</keyword>
<dbReference type="SUPFAM" id="SSF53271">
    <property type="entry name" value="PRTase-like"/>
    <property type="match status" value="1"/>
</dbReference>
<organism evidence="2 3">
    <name type="scientific">Lentzea sokolovensis</name>
    <dbReference type="NCBI Taxonomy" id="3095429"/>
    <lineage>
        <taxon>Bacteria</taxon>
        <taxon>Bacillati</taxon>
        <taxon>Actinomycetota</taxon>
        <taxon>Actinomycetes</taxon>
        <taxon>Pseudonocardiales</taxon>
        <taxon>Pseudonocardiaceae</taxon>
        <taxon>Lentzea</taxon>
    </lineage>
</organism>
<evidence type="ECO:0000313" key="2">
    <source>
        <dbReference type="EMBL" id="MDX8149893.1"/>
    </source>
</evidence>
<dbReference type="EMBL" id="JAXAVU010000019">
    <property type="protein sequence ID" value="MDX8149893.1"/>
    <property type="molecule type" value="Genomic_DNA"/>
</dbReference>